<evidence type="ECO:0000256" key="1">
    <source>
        <dbReference type="ARBA" id="ARBA00001936"/>
    </source>
</evidence>
<keyword evidence="8" id="KW-1185">Reference proteome</keyword>
<organism evidence="8 9">
    <name type="scientific">Globodera rostochiensis</name>
    <name type="common">Golden nematode worm</name>
    <name type="synonym">Heterodera rostochiensis</name>
    <dbReference type="NCBI Taxonomy" id="31243"/>
    <lineage>
        <taxon>Eukaryota</taxon>
        <taxon>Metazoa</taxon>
        <taxon>Ecdysozoa</taxon>
        <taxon>Nematoda</taxon>
        <taxon>Chromadorea</taxon>
        <taxon>Rhabditida</taxon>
        <taxon>Tylenchina</taxon>
        <taxon>Tylenchomorpha</taxon>
        <taxon>Tylenchoidea</taxon>
        <taxon>Heteroderidae</taxon>
        <taxon>Heteroderinae</taxon>
        <taxon>Globodera</taxon>
    </lineage>
</organism>
<name>A0A914HJA3_GLORO</name>
<protein>
    <submittedName>
        <fullName evidence="9">Uncharacterized protein</fullName>
    </submittedName>
</protein>
<keyword evidence="4" id="KW-0479">Metal-binding</keyword>
<evidence type="ECO:0000256" key="3">
    <source>
        <dbReference type="ARBA" id="ARBA00005582"/>
    </source>
</evidence>
<keyword evidence="7" id="KW-0464">Manganese</keyword>
<evidence type="ECO:0000256" key="5">
    <source>
        <dbReference type="ARBA" id="ARBA00022801"/>
    </source>
</evidence>
<reference evidence="9" key="1">
    <citation type="submission" date="2022-11" db="UniProtKB">
        <authorList>
            <consortium name="WormBaseParasite"/>
        </authorList>
    </citation>
    <scope>IDENTIFICATION</scope>
</reference>
<accession>A0A914HJA3</accession>
<proteinExistence type="inferred from homology"/>
<dbReference type="GO" id="GO:0005739">
    <property type="term" value="C:mitochondrion"/>
    <property type="evidence" value="ECO:0007669"/>
    <property type="project" value="TreeGrafter"/>
</dbReference>
<dbReference type="PANTHER" id="PTHR12318:SF0">
    <property type="entry name" value="ACYL-COENZYME A DIPHOSPHATASE NUDT19"/>
    <property type="match status" value="1"/>
</dbReference>
<evidence type="ECO:0000313" key="8">
    <source>
        <dbReference type="Proteomes" id="UP000887572"/>
    </source>
</evidence>
<keyword evidence="6" id="KW-0460">Magnesium</keyword>
<dbReference type="GO" id="GO:0046872">
    <property type="term" value="F:metal ion binding"/>
    <property type="evidence" value="ECO:0007669"/>
    <property type="project" value="UniProtKB-KW"/>
</dbReference>
<comment type="cofactor">
    <cofactor evidence="2">
        <name>Mg(2+)</name>
        <dbReference type="ChEBI" id="CHEBI:18420"/>
    </cofactor>
</comment>
<evidence type="ECO:0000313" key="9">
    <source>
        <dbReference type="WBParaSite" id="Gr19_v10_g17400.t1"/>
    </source>
</evidence>
<dbReference type="InterPro" id="IPR039121">
    <property type="entry name" value="NUDT19"/>
</dbReference>
<dbReference type="Proteomes" id="UP000887572">
    <property type="component" value="Unplaced"/>
</dbReference>
<evidence type="ECO:0000256" key="7">
    <source>
        <dbReference type="ARBA" id="ARBA00023211"/>
    </source>
</evidence>
<dbReference type="Gene3D" id="3.90.79.10">
    <property type="entry name" value="Nucleoside Triphosphate Pyrophosphohydrolase"/>
    <property type="match status" value="1"/>
</dbReference>
<dbReference type="PANTHER" id="PTHR12318">
    <property type="entry name" value="TESTOSTERONE-REGULATED PROTEIN RP2"/>
    <property type="match status" value="1"/>
</dbReference>
<dbReference type="GO" id="GO:0016818">
    <property type="term" value="F:hydrolase activity, acting on acid anhydrides, in phosphorus-containing anhydrides"/>
    <property type="evidence" value="ECO:0007669"/>
    <property type="project" value="InterPro"/>
</dbReference>
<evidence type="ECO:0000256" key="4">
    <source>
        <dbReference type="ARBA" id="ARBA00022723"/>
    </source>
</evidence>
<evidence type="ECO:0000256" key="6">
    <source>
        <dbReference type="ARBA" id="ARBA00022842"/>
    </source>
</evidence>
<comment type="cofactor">
    <cofactor evidence="1">
        <name>Mn(2+)</name>
        <dbReference type="ChEBI" id="CHEBI:29035"/>
    </cofactor>
</comment>
<comment type="similarity">
    <text evidence="3">Belongs to the Nudix hydrolase family.</text>
</comment>
<keyword evidence="5" id="KW-0378">Hydrolase</keyword>
<sequence>MTEANWAEPSGTIRRNAQSEVSLPPPQFYELLRIQRLKCVQNDKIQNMIDPRRITPHIFRSIEGPGSNVHVLPGDHLYDETNPDFTPPTFGHGNELNPPYPEDRTKPIHRIIFYSEQKPLQYHKLKLFVRNFDSSSKKPHLFHTNDSSVNTAK</sequence>
<dbReference type="WBParaSite" id="Gr19_v10_g17400.t1">
    <property type="protein sequence ID" value="Gr19_v10_g17400.t1"/>
    <property type="gene ID" value="Gr19_v10_g17400"/>
</dbReference>
<dbReference type="AlphaFoldDB" id="A0A914HJA3"/>
<evidence type="ECO:0000256" key="2">
    <source>
        <dbReference type="ARBA" id="ARBA00001946"/>
    </source>
</evidence>